<comment type="caution">
    <text evidence="1">The sequence shown here is derived from an EMBL/GenBank/DDBJ whole genome shotgun (WGS) entry which is preliminary data.</text>
</comment>
<dbReference type="AlphaFoldDB" id="A0A5B7H9A4"/>
<gene>
    <name evidence="1" type="ORF">E2C01_063489</name>
</gene>
<reference evidence="1 2" key="1">
    <citation type="submission" date="2019-05" db="EMBL/GenBank/DDBJ databases">
        <title>Another draft genome of Portunus trituberculatus and its Hox gene families provides insights of decapod evolution.</title>
        <authorList>
            <person name="Jeong J.-H."/>
            <person name="Song I."/>
            <person name="Kim S."/>
            <person name="Choi T."/>
            <person name="Kim D."/>
            <person name="Ryu S."/>
            <person name="Kim W."/>
        </authorList>
    </citation>
    <scope>NUCLEOTIDE SEQUENCE [LARGE SCALE GENOMIC DNA]</scope>
    <source>
        <tissue evidence="1">Muscle</tissue>
    </source>
</reference>
<sequence length="124" mass="13980">MAYVLKRANFSIITKLGAKVVCLSLYCGPASLPSHSHGWKYTEVRLSDGWRGSSRSADACWPWGGCETQLEDVAMKTRERRCCGNQMKIDVLYFSRSHSITQIANQNYHIKSTSAINNVLFECK</sequence>
<name>A0A5B7H9A4_PORTR</name>
<proteinExistence type="predicted"/>
<evidence type="ECO:0000313" key="2">
    <source>
        <dbReference type="Proteomes" id="UP000324222"/>
    </source>
</evidence>
<evidence type="ECO:0000313" key="1">
    <source>
        <dbReference type="EMBL" id="MPC69271.1"/>
    </source>
</evidence>
<dbReference type="Proteomes" id="UP000324222">
    <property type="component" value="Unassembled WGS sequence"/>
</dbReference>
<accession>A0A5B7H9A4</accession>
<protein>
    <submittedName>
        <fullName evidence="1">Uncharacterized protein</fullName>
    </submittedName>
</protein>
<keyword evidence="2" id="KW-1185">Reference proteome</keyword>
<organism evidence="1 2">
    <name type="scientific">Portunus trituberculatus</name>
    <name type="common">Swimming crab</name>
    <name type="synonym">Neptunus trituberculatus</name>
    <dbReference type="NCBI Taxonomy" id="210409"/>
    <lineage>
        <taxon>Eukaryota</taxon>
        <taxon>Metazoa</taxon>
        <taxon>Ecdysozoa</taxon>
        <taxon>Arthropoda</taxon>
        <taxon>Crustacea</taxon>
        <taxon>Multicrustacea</taxon>
        <taxon>Malacostraca</taxon>
        <taxon>Eumalacostraca</taxon>
        <taxon>Eucarida</taxon>
        <taxon>Decapoda</taxon>
        <taxon>Pleocyemata</taxon>
        <taxon>Brachyura</taxon>
        <taxon>Eubrachyura</taxon>
        <taxon>Portunoidea</taxon>
        <taxon>Portunidae</taxon>
        <taxon>Portuninae</taxon>
        <taxon>Portunus</taxon>
    </lineage>
</organism>
<dbReference type="EMBL" id="VSRR010029132">
    <property type="protein sequence ID" value="MPC69271.1"/>
    <property type="molecule type" value="Genomic_DNA"/>
</dbReference>